<evidence type="ECO:0000256" key="1">
    <source>
        <dbReference type="SAM" id="SignalP"/>
    </source>
</evidence>
<evidence type="ECO:0000259" key="2">
    <source>
        <dbReference type="Pfam" id="PF16998"/>
    </source>
</evidence>
<feature type="domain" description="Surface antigen" evidence="2">
    <location>
        <begin position="135"/>
        <end position="202"/>
    </location>
</feature>
<keyword evidence="1" id="KW-0732">Signal</keyword>
<organism evidence="3 4">
    <name type="scientific">Thalassospira xianhensis MCCC 1A02616</name>
    <dbReference type="NCBI Taxonomy" id="1177929"/>
    <lineage>
        <taxon>Bacteria</taxon>
        <taxon>Pseudomonadati</taxon>
        <taxon>Pseudomonadota</taxon>
        <taxon>Alphaproteobacteria</taxon>
        <taxon>Rhodospirillales</taxon>
        <taxon>Thalassospiraceae</taxon>
        <taxon>Thalassospira</taxon>
    </lineage>
</organism>
<feature type="chain" id="PRO_5017066343" description="Surface antigen domain-containing protein" evidence="1">
    <location>
        <begin position="32"/>
        <end position="203"/>
    </location>
</feature>
<feature type="signal peptide" evidence="1">
    <location>
        <begin position="1"/>
        <end position="31"/>
    </location>
</feature>
<name>A0A367UE65_9PROT</name>
<dbReference type="Proteomes" id="UP000252419">
    <property type="component" value="Unassembled WGS sequence"/>
</dbReference>
<sequence>MTHSKWTRRVMAIAISVGIAAPVAIPTTAFADPPSWAPAHGYRAKQKNKHYHHKNYDRGYRSDMFVSDGNFLRCNRDVIGALIGGGAGTAIGSTIGKGSGRDAAMIGGAILGLLGGYSVGQSLDQADVACTGYALQQIPDGQTARWINPDSQRQFNMTPTRTWQNTAGRYCREYTATTVIGGRQQQSYGTACMQPDGNWQIVS</sequence>
<keyword evidence="4" id="KW-1185">Reference proteome</keyword>
<dbReference type="RefSeq" id="WP_114121907.1">
    <property type="nucleotide sequence ID" value="NZ_JPWA01000011.1"/>
</dbReference>
<protein>
    <recommendedName>
        <fullName evidence="2">Surface antigen domain-containing protein</fullName>
    </recommendedName>
</protein>
<comment type="caution">
    <text evidence="3">The sequence shown here is derived from an EMBL/GenBank/DDBJ whole genome shotgun (WGS) entry which is preliminary data.</text>
</comment>
<gene>
    <name evidence="3" type="ORF">TH5_11380</name>
</gene>
<evidence type="ECO:0000313" key="4">
    <source>
        <dbReference type="Proteomes" id="UP000252419"/>
    </source>
</evidence>
<dbReference type="InterPro" id="IPR032635">
    <property type="entry name" value="Anti_2"/>
</dbReference>
<dbReference type="Pfam" id="PF16998">
    <property type="entry name" value="17kDa_Anti_2"/>
    <property type="match status" value="1"/>
</dbReference>
<dbReference type="EMBL" id="JPWA01000011">
    <property type="protein sequence ID" value="RCK05973.1"/>
    <property type="molecule type" value="Genomic_DNA"/>
</dbReference>
<evidence type="ECO:0000313" key="3">
    <source>
        <dbReference type="EMBL" id="RCK05973.1"/>
    </source>
</evidence>
<reference evidence="3 4" key="1">
    <citation type="submission" date="2014-07" db="EMBL/GenBank/DDBJ databases">
        <title>Draft genome sequence of Thalassospira xianhensis P-4 (MCCC 1A02616).</title>
        <authorList>
            <person name="Lai Q."/>
            <person name="Shao Z."/>
        </authorList>
    </citation>
    <scope>NUCLEOTIDE SEQUENCE [LARGE SCALE GENOMIC DNA]</scope>
    <source>
        <strain evidence="3 4">MCCC 1A02616</strain>
    </source>
</reference>
<proteinExistence type="predicted"/>
<dbReference type="AlphaFoldDB" id="A0A367UE65"/>
<accession>A0A367UE65</accession>